<evidence type="ECO:0000256" key="1">
    <source>
        <dbReference type="SAM" id="Coils"/>
    </source>
</evidence>
<feature type="compositionally biased region" description="Polar residues" evidence="2">
    <location>
        <begin position="1633"/>
        <end position="1642"/>
    </location>
</feature>
<feature type="compositionally biased region" description="Basic and acidic residues" evidence="2">
    <location>
        <begin position="374"/>
        <end position="384"/>
    </location>
</feature>
<feature type="compositionally biased region" description="Basic and acidic residues" evidence="2">
    <location>
        <begin position="281"/>
        <end position="302"/>
    </location>
</feature>
<feature type="region of interest" description="Disordered" evidence="2">
    <location>
        <begin position="1617"/>
        <end position="1656"/>
    </location>
</feature>
<feature type="compositionally biased region" description="Acidic residues" evidence="2">
    <location>
        <begin position="949"/>
        <end position="960"/>
    </location>
</feature>
<feature type="region of interest" description="Disordered" evidence="2">
    <location>
        <begin position="193"/>
        <end position="214"/>
    </location>
</feature>
<evidence type="ECO:0000313" key="3">
    <source>
        <dbReference type="EMBL" id="CEL66371.1"/>
    </source>
</evidence>
<feature type="compositionally biased region" description="Low complexity" evidence="2">
    <location>
        <begin position="95"/>
        <end position="110"/>
    </location>
</feature>
<organism evidence="3">
    <name type="scientific">Neospora caninum (strain Liverpool)</name>
    <dbReference type="NCBI Taxonomy" id="572307"/>
    <lineage>
        <taxon>Eukaryota</taxon>
        <taxon>Sar</taxon>
        <taxon>Alveolata</taxon>
        <taxon>Apicomplexa</taxon>
        <taxon>Conoidasida</taxon>
        <taxon>Coccidia</taxon>
        <taxon>Eucoccidiorida</taxon>
        <taxon>Eimeriorina</taxon>
        <taxon>Sarcocystidae</taxon>
        <taxon>Neospora</taxon>
    </lineage>
</organism>
<feature type="compositionally biased region" description="Polar residues" evidence="2">
    <location>
        <begin position="363"/>
        <end position="373"/>
    </location>
</feature>
<evidence type="ECO:0000256" key="2">
    <source>
        <dbReference type="SAM" id="MobiDB-lite"/>
    </source>
</evidence>
<feature type="region of interest" description="Disordered" evidence="2">
    <location>
        <begin position="490"/>
        <end position="532"/>
    </location>
</feature>
<feature type="region of interest" description="Disordered" evidence="2">
    <location>
        <begin position="1531"/>
        <end position="1555"/>
    </location>
</feature>
<feature type="compositionally biased region" description="Basic and acidic residues" evidence="2">
    <location>
        <begin position="309"/>
        <end position="318"/>
    </location>
</feature>
<feature type="compositionally biased region" description="Basic and acidic residues" evidence="2">
    <location>
        <begin position="73"/>
        <end position="87"/>
    </location>
</feature>
<feature type="region of interest" description="Disordered" evidence="2">
    <location>
        <begin position="1230"/>
        <end position="1253"/>
    </location>
</feature>
<feature type="coiled-coil region" evidence="1">
    <location>
        <begin position="1191"/>
        <end position="1218"/>
    </location>
</feature>
<keyword evidence="1" id="KW-0175">Coiled coil</keyword>
<feature type="region of interest" description="Disordered" evidence="2">
    <location>
        <begin position="363"/>
        <end position="388"/>
    </location>
</feature>
<feature type="compositionally biased region" description="Low complexity" evidence="2">
    <location>
        <begin position="10"/>
        <end position="26"/>
    </location>
</feature>
<feature type="region of interest" description="Disordered" evidence="2">
    <location>
        <begin position="893"/>
        <end position="986"/>
    </location>
</feature>
<feature type="region of interest" description="Disordered" evidence="2">
    <location>
        <begin position="1"/>
        <end position="132"/>
    </location>
</feature>
<reference evidence="3" key="1">
    <citation type="journal article" date="2015" name="PLoS ONE">
        <title>Comprehensive Evaluation of Toxoplasma gondii VEG and Neospora caninum LIV Genomes with Tachyzoite Stage Transcriptome and Proteome Defines Novel Transcript Features.</title>
        <authorList>
            <person name="Ramaprasad A."/>
            <person name="Mourier T."/>
            <person name="Naeem R."/>
            <person name="Malas T.B."/>
            <person name="Moussa E."/>
            <person name="Panigrahi A."/>
            <person name="Vermont S.J."/>
            <person name="Otto T.D."/>
            <person name="Wastling J."/>
            <person name="Pain A."/>
        </authorList>
    </citation>
    <scope>NUCLEOTIDE SEQUENCE</scope>
    <source>
        <strain evidence="3">Liverpool</strain>
    </source>
</reference>
<feature type="compositionally biased region" description="Low complexity" evidence="2">
    <location>
        <begin position="1345"/>
        <end position="1356"/>
    </location>
</feature>
<sequence>MRLLKKLSSLKRSSGASSSSPASSGRHVTALRSQSSHRQSSAMPACEERQECRSSHLKNGDATPHCSGLSDARSNDRTRGMHDEPERTSVATPDSTAVSRSSAISSSASSNGCEILAPSPNVEGHGGESELCRRERAGRPPLATDGELGPLNGASTVTLAKGRRLSRCSGAEIPGSVTAERDAVAGERLQVQKFRQDAQRQRNSKPGSRRDCRSPRELRNIHSFADLPDVCIRLCFAFLSVEENLKYQLLSRDVRRAVGLDRVLPTDASASPARPALDEPNYSRDRPSGRPRCQDDASHRNWETPVDTEPPRGRDRSQFGDSPATSGSNAALANLSSGNAAADPVAPWRKAAAGVPVFSSLGSFSTNTSNQRQSHQESGEDRGTGPEVAASFEETGRGATTCVFAFYKRLVVGISWLAAPADVRAAYLSQFVGLADLKLYFCPYANQSSEASPTSWTDLWLLLRNNEKSLERLSLVSLPYEAKLFMKPRRSAHAEPDQPPASVPSQHNTPSMSTQLRRVARGASRQSVSAMGRDLGESSAHTFVDEMFRRETRRAPGTRGSLHPGTLYQGEGGSTQAVSGCFPHRPGTTVYLQALREFSIVGSATSCLVTLDAVQPLLPHSLESFSLHGNLPRTLPGPLFGTEEGDRIRSSRAGPGGTGALASRAFQGFGLPGSVRRFFGWEGSENVDLDESDEGKEDEAQVVLSSLEGVGDDATWQLEVSREVLLRSVMMMHNLTVLDIRLPPALDRFSFRLVPSLVLMCTRLRQVTLDFRQLAELVDVSVLTASVVTEPFGVTPLSPSYRLRSDPEAAEARGSSGAGETPAWGGVQTLLPNLTEVVLREPLHVGWAVEDVARLMGVLLALPQCRIIASALVLHQHPLLGAFRPLPQAVTERRQNASCRGGTDLPSTDRALTSQEGRELSGPPREREDVELDMSAVGDPSRRSTESSGDGESESAQETEEALRREIDDPDDSAEGSGRLHLEAEWEEGETGDGLIVGRAQYVALLRQVIEHLAPNVCSLRVRYTSASTCDLPLSMISFPLLQELVLDNYCPDAHLEIDKIVVPRTHTVTVGLNGYHVDPTRLYKFDRFNGEYWQHGSVDASPSQKSYLRLFRALEPVSYYFKGPEDVLFLLSLNEDVAAEIRNSPPPVSDDIWTATTTSPANNVPVCTEPVADCPGRLSLSVTVSGRDLRDSAKAILAEAERCMKEQEEREEGSEDALGGNSCSASVFVDPSALPSRDGPRPDGEGNSMQDGEDAFSALDLIQLFPVPSTSPETFAEPVSRSFEEDREHLPCGPNGSARLNDSRDYASALLWGPSSVFRSCISFGQLVRNESVAMPASRGTRNPTPGTHHTTATAGGQGTFRQRHSVSGFVQAGTATCRRSGRRNVLSWLASLVVSFFEEGMGGSCVSPFFPMSDGSEHGGILLALCLLALVFGDDASTLASEAQEAAGGPAEVQDLRCIARPGCAAQLWKEMQKECLSGFSISERRLNFVGLIIVDLDMHASTTGASAEVIAAAMRLTDERFGKRLRKSEGCGVRTSMSSTVQEGPTGLRRPLHPACNASTAAGETERAGPYSTELPSRGLHVPAVENRLNNCSIPGVSAGTTQVREALLSNSARAKAVHPSGIREPLAAPSTSEGTSPIGQAATAASREAPYEDSRVRCTDSLLSDRVEASLSDENSPCGSCKQRDRRPWCGHGDVTCSDGGSRGAQTAEAAFCCPVIGRHLERLVEALPTLVSLQIRYSRQHPLYLLDDQTLHVALAPSSRFLVTRCGFTEARDDGAPGASDAFGSSGRRLTKLGFACERVKLSELGR</sequence>
<proteinExistence type="predicted"/>
<protein>
    <submittedName>
        <fullName evidence="3">Uncharacterized protein</fullName>
    </submittedName>
</protein>
<feature type="compositionally biased region" description="Polar residues" evidence="2">
    <location>
        <begin position="31"/>
        <end position="42"/>
    </location>
</feature>
<feature type="region of interest" description="Disordered" evidence="2">
    <location>
        <begin position="1336"/>
        <end position="1360"/>
    </location>
</feature>
<feature type="compositionally biased region" description="Basic and acidic residues" evidence="2">
    <location>
        <begin position="916"/>
        <end position="928"/>
    </location>
</feature>
<accession>A0A0F7UBI3</accession>
<feature type="region of interest" description="Disordered" evidence="2">
    <location>
        <begin position="266"/>
        <end position="331"/>
    </location>
</feature>
<gene>
    <name evidence="3" type="ORF">BN1204_021880</name>
</gene>
<name>A0A0F7UBI3_NEOCL</name>
<feature type="compositionally biased region" description="Polar residues" evidence="2">
    <location>
        <begin position="503"/>
        <end position="516"/>
    </location>
</feature>
<dbReference type="EMBL" id="LN714481">
    <property type="protein sequence ID" value="CEL66371.1"/>
    <property type="molecule type" value="Genomic_DNA"/>
</dbReference>